<evidence type="ECO:0000256" key="4">
    <source>
        <dbReference type="ARBA" id="ARBA00023284"/>
    </source>
</evidence>
<evidence type="ECO:0000313" key="7">
    <source>
        <dbReference type="EMBL" id="KDS55920.1"/>
    </source>
</evidence>
<dbReference type="Gene3D" id="3.40.30.10">
    <property type="entry name" value="Glutaredoxin"/>
    <property type="match status" value="1"/>
</dbReference>
<sequence length="292" mass="33692">MRTKIFIFICGISLVLLFGVAFCRSGYINLLNLVGFPLSSLVGFLLYGFLTVICLYKFRVKLPPKYILLAIWMGVGLLETIYRCYSFKSSIISIPSSLLWWLGILCGYLYWKVSRSWLKVIVVLLPFLFTLWMSYYGYSMWIHKLNFGSFTGKIEKVVTSDYSLFDEMHKEIKLSQLKGKYVVLDFWHKYCGVCYSKMPMVENLYKRYREKNDILVAGVFAYKQGEEHQEGTSILRNEGYTYSTFSTSFDSSVLKGFGIKCFPAVVVLNPDGNMIYFGDIEGAAKLVDFIFK</sequence>
<dbReference type="GO" id="GO:0017004">
    <property type="term" value="P:cytochrome complex assembly"/>
    <property type="evidence" value="ECO:0007669"/>
    <property type="project" value="UniProtKB-KW"/>
</dbReference>
<keyword evidence="4" id="KW-0676">Redox-active center</keyword>
<dbReference type="SUPFAM" id="SSF52833">
    <property type="entry name" value="Thioredoxin-like"/>
    <property type="match status" value="1"/>
</dbReference>
<feature type="transmembrane region" description="Helical" evidence="5">
    <location>
        <begin position="33"/>
        <end position="54"/>
    </location>
</feature>
<proteinExistence type="predicted"/>
<feature type="domain" description="Thioredoxin" evidence="6">
    <location>
        <begin position="145"/>
        <end position="292"/>
    </location>
</feature>
<evidence type="ECO:0000256" key="5">
    <source>
        <dbReference type="SAM" id="Phobius"/>
    </source>
</evidence>
<evidence type="ECO:0000256" key="3">
    <source>
        <dbReference type="ARBA" id="ARBA00023157"/>
    </source>
</evidence>
<feature type="transmembrane region" description="Helical" evidence="5">
    <location>
        <begin position="118"/>
        <end position="138"/>
    </location>
</feature>
<dbReference type="CDD" id="cd02966">
    <property type="entry name" value="TlpA_like_family"/>
    <property type="match status" value="1"/>
</dbReference>
<gene>
    <name evidence="7" type="ORF">M094_4172</name>
</gene>
<dbReference type="InterPro" id="IPR013766">
    <property type="entry name" value="Thioredoxin_domain"/>
</dbReference>
<dbReference type="GO" id="GO:0016491">
    <property type="term" value="F:oxidoreductase activity"/>
    <property type="evidence" value="ECO:0007669"/>
    <property type="project" value="InterPro"/>
</dbReference>
<comment type="caution">
    <text evidence="7">The sequence shown here is derived from an EMBL/GenBank/DDBJ whole genome shotgun (WGS) entry which is preliminary data.</text>
</comment>
<keyword evidence="5" id="KW-0472">Membrane</keyword>
<protein>
    <submittedName>
        <fullName evidence="7">AhpC/TSA family protein</fullName>
    </submittedName>
</protein>
<evidence type="ECO:0000313" key="8">
    <source>
        <dbReference type="Proteomes" id="UP000028013"/>
    </source>
</evidence>
<dbReference type="PANTHER" id="PTHR42852">
    <property type="entry name" value="THIOL:DISULFIDE INTERCHANGE PROTEIN DSBE"/>
    <property type="match status" value="1"/>
</dbReference>
<evidence type="ECO:0000256" key="1">
    <source>
        <dbReference type="ARBA" id="ARBA00004196"/>
    </source>
</evidence>
<dbReference type="GO" id="GO:0016209">
    <property type="term" value="F:antioxidant activity"/>
    <property type="evidence" value="ECO:0007669"/>
    <property type="project" value="InterPro"/>
</dbReference>
<dbReference type="AlphaFoldDB" id="A0A078S4G5"/>
<dbReference type="EMBL" id="JNHN01000109">
    <property type="protein sequence ID" value="KDS55920.1"/>
    <property type="molecule type" value="Genomic_DNA"/>
</dbReference>
<dbReference type="Pfam" id="PF00578">
    <property type="entry name" value="AhpC-TSA"/>
    <property type="match status" value="1"/>
</dbReference>
<keyword evidence="3" id="KW-1015">Disulfide bond</keyword>
<accession>A0A078S4G5</accession>
<dbReference type="InterPro" id="IPR036249">
    <property type="entry name" value="Thioredoxin-like_sf"/>
</dbReference>
<reference evidence="7 8" key="1">
    <citation type="submission" date="2014-04" db="EMBL/GenBank/DDBJ databases">
        <authorList>
            <person name="Sears C."/>
            <person name="Carroll K."/>
            <person name="Sack B.R."/>
            <person name="Qadri F."/>
            <person name="Myers L.L."/>
            <person name="Chung G.-T."/>
            <person name="Escheverria P."/>
            <person name="Fraser C.M."/>
            <person name="Sadzewicz L."/>
            <person name="Shefchek K.A."/>
            <person name="Tallon L."/>
            <person name="Das S.P."/>
            <person name="Daugherty S."/>
            <person name="Mongodin E.F."/>
        </authorList>
    </citation>
    <scope>NUCLEOTIDE SEQUENCE [LARGE SCALE GENOMIC DNA]</scope>
    <source>
        <strain evidence="7 8">3978 T3 ii</strain>
    </source>
</reference>
<dbReference type="PANTHER" id="PTHR42852:SF6">
    <property type="entry name" value="THIOL:DISULFIDE INTERCHANGE PROTEIN DSBE"/>
    <property type="match status" value="1"/>
</dbReference>
<dbReference type="PATRIC" id="fig|1339349.3.peg.967"/>
<dbReference type="RefSeq" id="WP_022400925.1">
    <property type="nucleotide sequence ID" value="NZ_JNHN01000109.1"/>
</dbReference>
<dbReference type="Proteomes" id="UP000028013">
    <property type="component" value="Unassembled WGS sequence"/>
</dbReference>
<name>A0A078S4G5_BACUN</name>
<dbReference type="GO" id="GO:0030313">
    <property type="term" value="C:cell envelope"/>
    <property type="evidence" value="ECO:0007669"/>
    <property type="project" value="UniProtKB-SubCell"/>
</dbReference>
<dbReference type="PROSITE" id="PS51352">
    <property type="entry name" value="THIOREDOXIN_2"/>
    <property type="match status" value="1"/>
</dbReference>
<dbReference type="InterPro" id="IPR050553">
    <property type="entry name" value="Thioredoxin_ResA/DsbE_sf"/>
</dbReference>
<keyword evidence="2" id="KW-0201">Cytochrome c-type biogenesis</keyword>
<keyword evidence="5" id="KW-0812">Transmembrane</keyword>
<dbReference type="InterPro" id="IPR000866">
    <property type="entry name" value="AhpC/TSA"/>
</dbReference>
<evidence type="ECO:0000259" key="6">
    <source>
        <dbReference type="PROSITE" id="PS51352"/>
    </source>
</evidence>
<keyword evidence="5" id="KW-1133">Transmembrane helix</keyword>
<organism evidence="7 8">
    <name type="scientific">Bacteroides uniformis str. 3978 T3 ii</name>
    <dbReference type="NCBI Taxonomy" id="1339349"/>
    <lineage>
        <taxon>Bacteria</taxon>
        <taxon>Pseudomonadati</taxon>
        <taxon>Bacteroidota</taxon>
        <taxon>Bacteroidia</taxon>
        <taxon>Bacteroidales</taxon>
        <taxon>Bacteroidaceae</taxon>
        <taxon>Bacteroides</taxon>
    </lineage>
</organism>
<comment type="subcellular location">
    <subcellularLocation>
        <location evidence="1">Cell envelope</location>
    </subcellularLocation>
</comment>
<evidence type="ECO:0000256" key="2">
    <source>
        <dbReference type="ARBA" id="ARBA00022748"/>
    </source>
</evidence>
<feature type="transmembrane region" description="Helical" evidence="5">
    <location>
        <begin position="66"/>
        <end position="85"/>
    </location>
</feature>
<feature type="transmembrane region" description="Helical" evidence="5">
    <location>
        <begin position="91"/>
        <end position="111"/>
    </location>
</feature>